<dbReference type="PROSITE" id="PS51257">
    <property type="entry name" value="PROKAR_LIPOPROTEIN"/>
    <property type="match status" value="1"/>
</dbReference>
<dbReference type="EMBL" id="SRPE01000001">
    <property type="protein sequence ID" value="TGN30155.1"/>
    <property type="molecule type" value="Genomic_DNA"/>
</dbReference>
<proteinExistence type="predicted"/>
<dbReference type="AlphaFoldDB" id="A0A4Z1C2X4"/>
<keyword evidence="2" id="KW-1185">Reference proteome</keyword>
<dbReference type="OrthoDB" id="1246706at2"/>
<gene>
    <name evidence="1" type="ORF">E4J94_00860</name>
</gene>
<protein>
    <submittedName>
        <fullName evidence="1">Uncharacterized protein</fullName>
    </submittedName>
</protein>
<evidence type="ECO:0000313" key="2">
    <source>
        <dbReference type="Proteomes" id="UP000297998"/>
    </source>
</evidence>
<accession>A0A4Z1C2X4</accession>
<comment type="caution">
    <text evidence="1">The sequence shown here is derived from an EMBL/GenBank/DDBJ whole genome shotgun (WGS) entry which is preliminary data.</text>
</comment>
<organism evidence="1 2">
    <name type="scientific">Empedobacter tilapiae</name>
    <dbReference type="NCBI Taxonomy" id="2491114"/>
    <lineage>
        <taxon>Bacteria</taxon>
        <taxon>Pseudomonadati</taxon>
        <taxon>Bacteroidota</taxon>
        <taxon>Flavobacteriia</taxon>
        <taxon>Flavobacteriales</taxon>
        <taxon>Weeksellaceae</taxon>
        <taxon>Empedobacter</taxon>
    </lineage>
</organism>
<evidence type="ECO:0000313" key="1">
    <source>
        <dbReference type="EMBL" id="TGN30155.1"/>
    </source>
</evidence>
<sequence length="264" mass="31127">MKQIIFLFFIILLMSCENNKTIQKFKNGIHKNDTDCLNSIKEVENDIKKGTGIYCKSYGMLTNFTEERHVKEFDSILKSQKIEIKEAHYSDIVYKNKRQNCNCELMNLVFEERFGSKFIDSIHFISDSIWIRKNPDLIFSKGSINGIWNKPALFPGDKYYDEEHHTGLQEKFDELYNQYDKKYIITNKENGTAEIRIDIYVDKYGKASIKDYYITYFDIKTNKENYNESIKNLAFNLIKQNEWKPATVGNINVNSEFSVIINLK</sequence>
<reference evidence="1 2" key="1">
    <citation type="submission" date="2019-03" db="EMBL/GenBank/DDBJ databases">
        <title>Empedobacter tilapiae sp. nov., isolated from an intestine of Nile tilapia Oreochromis niloticus.</title>
        <authorList>
            <person name="Kim Y.-O."/>
            <person name="Yoon J.-H."/>
        </authorList>
    </citation>
    <scope>NUCLEOTIDE SEQUENCE [LARGE SCALE GENOMIC DNA]</scope>
    <source>
        <strain evidence="1 2">MRS2</strain>
    </source>
</reference>
<dbReference type="Proteomes" id="UP000297998">
    <property type="component" value="Unassembled WGS sequence"/>
</dbReference>
<name>A0A4Z1C2X4_9FLAO</name>
<dbReference type="RefSeq" id="WP_135834018.1">
    <property type="nucleotide sequence ID" value="NZ_SRPE01000001.1"/>
</dbReference>